<dbReference type="OrthoDB" id="7028171at2"/>
<evidence type="ECO:0000256" key="1">
    <source>
        <dbReference type="ARBA" id="ARBA00004651"/>
    </source>
</evidence>
<dbReference type="InterPro" id="IPR052017">
    <property type="entry name" value="TSUP"/>
</dbReference>
<evidence type="ECO:0000256" key="3">
    <source>
        <dbReference type="ARBA" id="ARBA00022448"/>
    </source>
</evidence>
<evidence type="ECO:0000256" key="2">
    <source>
        <dbReference type="ARBA" id="ARBA00009142"/>
    </source>
</evidence>
<feature type="transmembrane region" description="Helical" evidence="8">
    <location>
        <begin position="76"/>
        <end position="97"/>
    </location>
</feature>
<evidence type="ECO:0000256" key="6">
    <source>
        <dbReference type="ARBA" id="ARBA00022989"/>
    </source>
</evidence>
<gene>
    <name evidence="9" type="ORF">AX660_16880</name>
</gene>
<dbReference type="InterPro" id="IPR002781">
    <property type="entry name" value="TM_pro_TauE-like"/>
</dbReference>
<evidence type="ECO:0000313" key="9">
    <source>
        <dbReference type="EMBL" id="KXI28063.1"/>
    </source>
</evidence>
<feature type="transmembrane region" description="Helical" evidence="8">
    <location>
        <begin position="104"/>
        <end position="123"/>
    </location>
</feature>
<organism evidence="9 10">
    <name type="scientific">Paraglaciecola hydrolytica</name>
    <dbReference type="NCBI Taxonomy" id="1799789"/>
    <lineage>
        <taxon>Bacteria</taxon>
        <taxon>Pseudomonadati</taxon>
        <taxon>Pseudomonadota</taxon>
        <taxon>Gammaproteobacteria</taxon>
        <taxon>Alteromonadales</taxon>
        <taxon>Alteromonadaceae</taxon>
        <taxon>Paraglaciecola</taxon>
    </lineage>
</organism>
<comment type="similarity">
    <text evidence="2 8">Belongs to the 4-toluene sulfonate uptake permease (TSUP) (TC 2.A.102) family.</text>
</comment>
<protein>
    <recommendedName>
        <fullName evidence="8">Probable membrane transporter protein</fullName>
    </recommendedName>
</protein>
<sequence>MLELFGYSLTYATFAMLLLVAFFIGMAKTGVHGSSMFAVPLLAIIFGGKMSAGLMLPMLIMADLFAVKYYHRHANWSYLLKLFPSAAIGVLIGTYLGQMIDDEVFRNVMSVIIFVSLAIMLWMEKANKDTIPDYLWFAILMGTLGGITTMIGNLAGSVMALYLLSMRLPKNVYIGTAAWFFLAINLFKVPFHIFSWHSISLNSFYLNLLCLPAIALGAWAGIWVVKRIPEKYYRWLVISMTALAAGFMLI</sequence>
<dbReference type="PANTHER" id="PTHR30269">
    <property type="entry name" value="TRANSMEMBRANE PROTEIN YFCA"/>
    <property type="match status" value="1"/>
</dbReference>
<evidence type="ECO:0000256" key="4">
    <source>
        <dbReference type="ARBA" id="ARBA00022475"/>
    </source>
</evidence>
<evidence type="ECO:0000256" key="5">
    <source>
        <dbReference type="ARBA" id="ARBA00022692"/>
    </source>
</evidence>
<dbReference type="PANTHER" id="PTHR30269:SF23">
    <property type="entry name" value="MEMBRANE TRANSPORTER PROTEIN YDHB-RELATED"/>
    <property type="match status" value="1"/>
</dbReference>
<keyword evidence="7 8" id="KW-0472">Membrane</keyword>
<comment type="caution">
    <text evidence="9">The sequence shown here is derived from an EMBL/GenBank/DDBJ whole genome shotgun (WGS) entry which is preliminary data.</text>
</comment>
<feature type="transmembrane region" description="Helical" evidence="8">
    <location>
        <begin position="37"/>
        <end position="56"/>
    </location>
</feature>
<feature type="transmembrane region" description="Helical" evidence="8">
    <location>
        <begin position="135"/>
        <end position="164"/>
    </location>
</feature>
<feature type="transmembrane region" description="Helical" evidence="8">
    <location>
        <begin position="232"/>
        <end position="249"/>
    </location>
</feature>
<evidence type="ECO:0000256" key="8">
    <source>
        <dbReference type="RuleBase" id="RU363041"/>
    </source>
</evidence>
<name>A0A135ZYK9_9ALTE</name>
<evidence type="ECO:0000313" key="10">
    <source>
        <dbReference type="Proteomes" id="UP000070299"/>
    </source>
</evidence>
<reference evidence="10" key="1">
    <citation type="submission" date="2016-02" db="EMBL/GenBank/DDBJ databases">
        <authorList>
            <person name="Schultz-Johansen M."/>
            <person name="Glaring M.A."/>
            <person name="Bech P.K."/>
            <person name="Stougaard P."/>
        </authorList>
    </citation>
    <scope>NUCLEOTIDE SEQUENCE [LARGE SCALE GENOMIC DNA]</scope>
    <source>
        <strain evidence="10">S66</strain>
    </source>
</reference>
<proteinExistence type="inferred from homology"/>
<feature type="transmembrane region" description="Helical" evidence="8">
    <location>
        <begin position="6"/>
        <end position="25"/>
    </location>
</feature>
<dbReference type="GO" id="GO:0005886">
    <property type="term" value="C:plasma membrane"/>
    <property type="evidence" value="ECO:0007669"/>
    <property type="project" value="UniProtKB-SubCell"/>
</dbReference>
<keyword evidence="6 8" id="KW-1133">Transmembrane helix</keyword>
<keyword evidence="3" id="KW-0813">Transport</keyword>
<keyword evidence="5 8" id="KW-0812">Transmembrane</keyword>
<dbReference type="EMBL" id="LSNE01000007">
    <property type="protein sequence ID" value="KXI28063.1"/>
    <property type="molecule type" value="Genomic_DNA"/>
</dbReference>
<dbReference type="Proteomes" id="UP000070299">
    <property type="component" value="Unassembled WGS sequence"/>
</dbReference>
<keyword evidence="4 8" id="KW-1003">Cell membrane</keyword>
<feature type="transmembrane region" description="Helical" evidence="8">
    <location>
        <begin position="171"/>
        <end position="193"/>
    </location>
</feature>
<dbReference type="AlphaFoldDB" id="A0A135ZYK9"/>
<dbReference type="Pfam" id="PF01925">
    <property type="entry name" value="TauE"/>
    <property type="match status" value="1"/>
</dbReference>
<comment type="subcellular location">
    <subcellularLocation>
        <location evidence="1 8">Cell membrane</location>
        <topology evidence="1 8">Multi-pass membrane protein</topology>
    </subcellularLocation>
</comment>
<accession>A0A135ZYK9</accession>
<keyword evidence="10" id="KW-1185">Reference proteome</keyword>
<dbReference type="RefSeq" id="WP_068378016.1">
    <property type="nucleotide sequence ID" value="NZ_LSNE01000007.1"/>
</dbReference>
<dbReference type="STRING" id="1799789.AX660_16880"/>
<feature type="transmembrane region" description="Helical" evidence="8">
    <location>
        <begin position="205"/>
        <end position="225"/>
    </location>
</feature>
<evidence type="ECO:0000256" key="7">
    <source>
        <dbReference type="ARBA" id="ARBA00023136"/>
    </source>
</evidence>